<dbReference type="GeneID" id="84591114"/>
<feature type="region of interest" description="Disordered" evidence="1">
    <location>
        <begin position="61"/>
        <end position="80"/>
    </location>
</feature>
<dbReference type="RefSeq" id="XP_059600767.1">
    <property type="nucleotide sequence ID" value="XM_059747883.1"/>
</dbReference>
<reference evidence="2" key="1">
    <citation type="submission" date="2025-02" db="EMBL/GenBank/DDBJ databases">
        <authorList>
            <consortium name="NCBI Genome Project"/>
        </authorList>
    </citation>
    <scope>NUCLEOTIDE SEQUENCE</scope>
</reference>
<evidence type="ECO:0000256" key="1">
    <source>
        <dbReference type="SAM" id="MobiDB-lite"/>
    </source>
</evidence>
<accession>A0AAJ8BP49</accession>
<gene>
    <name evidence="2" type="ORF">An05g00910</name>
</gene>
<evidence type="ECO:0000313" key="2">
    <source>
        <dbReference type="RefSeq" id="XP_059600767.1"/>
    </source>
</evidence>
<dbReference type="AlphaFoldDB" id="A0AAJ8BP49"/>
<sequence length="141" mass="15016">MAAEYGMLFGVLSEESSRASVPPRRFHVKQLGSGAGRGTAEVGNPVKACMVAWMDARDEELTPSDAPSVGTDRRGARPVIGDGGDELPFCIASAPRSIPGTIVHPCEEYSVVDGSTYTGQYESMSGDKANKLRDFVSFDRA</sequence>
<protein>
    <submittedName>
        <fullName evidence="2">Uncharacterized protein</fullName>
    </submittedName>
</protein>
<reference evidence="2" key="2">
    <citation type="submission" date="2025-08" db="UniProtKB">
        <authorList>
            <consortium name="RefSeq"/>
        </authorList>
    </citation>
    <scope>IDENTIFICATION</scope>
</reference>
<proteinExistence type="predicted"/>
<organism evidence="2">
    <name type="scientific">Aspergillus niger</name>
    <dbReference type="NCBI Taxonomy" id="5061"/>
    <lineage>
        <taxon>Eukaryota</taxon>
        <taxon>Fungi</taxon>
        <taxon>Dikarya</taxon>
        <taxon>Ascomycota</taxon>
        <taxon>Pezizomycotina</taxon>
        <taxon>Eurotiomycetes</taxon>
        <taxon>Eurotiomycetidae</taxon>
        <taxon>Eurotiales</taxon>
        <taxon>Aspergillaceae</taxon>
        <taxon>Aspergillus</taxon>
        <taxon>Aspergillus subgen. Circumdati</taxon>
    </lineage>
</organism>
<dbReference type="KEGG" id="ang:An05g00910"/>
<dbReference type="VEuPathDB" id="FungiDB:An05g00910"/>
<name>A0AAJ8BP49_ASPNG</name>